<proteinExistence type="predicted"/>
<feature type="non-terminal residue" evidence="2">
    <location>
        <position position="1"/>
    </location>
</feature>
<protein>
    <submittedName>
        <fullName evidence="2">Uncharacterized protein</fullName>
    </submittedName>
</protein>
<evidence type="ECO:0000256" key="1">
    <source>
        <dbReference type="SAM" id="MobiDB-lite"/>
    </source>
</evidence>
<gene>
    <name evidence="2" type="ORF">GOODEAATRI_033194</name>
</gene>
<comment type="caution">
    <text evidence="2">The sequence shown here is derived from an EMBL/GenBank/DDBJ whole genome shotgun (WGS) entry which is preliminary data.</text>
</comment>
<keyword evidence="3" id="KW-1185">Reference proteome</keyword>
<accession>A0ABV0MX58</accession>
<evidence type="ECO:0000313" key="3">
    <source>
        <dbReference type="Proteomes" id="UP001476798"/>
    </source>
</evidence>
<sequence length="297" mass="31159">EALSDHACSNCSVLPRALGQGAASTKRSAEDVPLASGRRAKWRGPPGLSSRVDQLSMELAQMKAVLQSLRWDGGRSESSPPEQGGTSHCEDDVILVVASGTLFREAFPELGSRTSGSGSGASLGGAGELVSAAIKTALGCLQLDVPLAQPVPSSAFFRLRDAEAAFVVPPSAQYVQELHACWTDTRAFSRPTADGRALAAMHEAPKFGLGCMPPVESAIASLIVPPDEALRTNAHCPRPQCRVTDDLLCRAYDSGARMGRIGNSLSRLMLGLSSSLESVPLDQSTQGLLDASLQPRP</sequence>
<reference evidence="2 3" key="1">
    <citation type="submission" date="2021-06" db="EMBL/GenBank/DDBJ databases">
        <authorList>
            <person name="Palmer J.M."/>
        </authorList>
    </citation>
    <scope>NUCLEOTIDE SEQUENCE [LARGE SCALE GENOMIC DNA]</scope>
    <source>
        <strain evidence="2 3">GA_2019</strain>
        <tissue evidence="2">Muscle</tissue>
    </source>
</reference>
<evidence type="ECO:0000313" key="2">
    <source>
        <dbReference type="EMBL" id="MEQ2163720.1"/>
    </source>
</evidence>
<feature type="region of interest" description="Disordered" evidence="1">
    <location>
        <begin position="19"/>
        <end position="48"/>
    </location>
</feature>
<organism evidence="2 3">
    <name type="scientific">Goodea atripinnis</name>
    <dbReference type="NCBI Taxonomy" id="208336"/>
    <lineage>
        <taxon>Eukaryota</taxon>
        <taxon>Metazoa</taxon>
        <taxon>Chordata</taxon>
        <taxon>Craniata</taxon>
        <taxon>Vertebrata</taxon>
        <taxon>Euteleostomi</taxon>
        <taxon>Actinopterygii</taxon>
        <taxon>Neopterygii</taxon>
        <taxon>Teleostei</taxon>
        <taxon>Neoteleostei</taxon>
        <taxon>Acanthomorphata</taxon>
        <taxon>Ovalentaria</taxon>
        <taxon>Atherinomorphae</taxon>
        <taxon>Cyprinodontiformes</taxon>
        <taxon>Goodeidae</taxon>
        <taxon>Goodea</taxon>
    </lineage>
</organism>
<name>A0ABV0MX58_9TELE</name>
<dbReference type="EMBL" id="JAHRIO010016683">
    <property type="protein sequence ID" value="MEQ2163720.1"/>
    <property type="molecule type" value="Genomic_DNA"/>
</dbReference>
<dbReference type="Proteomes" id="UP001476798">
    <property type="component" value="Unassembled WGS sequence"/>
</dbReference>